<accession>A0ABW4RY86</accession>
<dbReference type="SUPFAM" id="SSF53756">
    <property type="entry name" value="UDP-Glycosyltransferase/glycogen phosphorylase"/>
    <property type="match status" value="1"/>
</dbReference>
<dbReference type="RefSeq" id="WP_343875617.1">
    <property type="nucleotide sequence ID" value="NZ_BAAAIX010000033.1"/>
</dbReference>
<dbReference type="EMBL" id="JBHUFZ010000032">
    <property type="protein sequence ID" value="MFD1891295.1"/>
    <property type="molecule type" value="Genomic_DNA"/>
</dbReference>
<keyword evidence="1" id="KW-0808">Transferase</keyword>
<comment type="caution">
    <text evidence="1">The sequence shown here is derived from an EMBL/GenBank/DDBJ whole genome shotgun (WGS) entry which is preliminary data.</text>
</comment>
<evidence type="ECO:0000313" key="1">
    <source>
        <dbReference type="EMBL" id="MFD1891295.1"/>
    </source>
</evidence>
<gene>
    <name evidence="1" type="ORF">ACFSCS_14050</name>
</gene>
<organism evidence="1 2">
    <name type="scientific">Luteococcus peritonei</name>
    <dbReference type="NCBI Taxonomy" id="88874"/>
    <lineage>
        <taxon>Bacteria</taxon>
        <taxon>Bacillati</taxon>
        <taxon>Actinomycetota</taxon>
        <taxon>Actinomycetes</taxon>
        <taxon>Propionibacteriales</taxon>
        <taxon>Propionibacteriaceae</taxon>
        <taxon>Luteococcus</taxon>
    </lineage>
</organism>
<protein>
    <submittedName>
        <fullName evidence="1">Glycosyl transferase</fullName>
    </submittedName>
</protein>
<name>A0ABW4RY86_9ACTN</name>
<dbReference type="Gene3D" id="3.40.50.2000">
    <property type="entry name" value="Glycogen Phosphorylase B"/>
    <property type="match status" value="1"/>
</dbReference>
<reference evidence="2" key="1">
    <citation type="journal article" date="2019" name="Int. J. Syst. Evol. Microbiol.">
        <title>The Global Catalogue of Microorganisms (GCM) 10K type strain sequencing project: providing services to taxonomists for standard genome sequencing and annotation.</title>
        <authorList>
            <consortium name="The Broad Institute Genomics Platform"/>
            <consortium name="The Broad Institute Genome Sequencing Center for Infectious Disease"/>
            <person name="Wu L."/>
            <person name="Ma J."/>
        </authorList>
    </citation>
    <scope>NUCLEOTIDE SEQUENCE [LARGE SCALE GENOMIC DNA]</scope>
    <source>
        <strain evidence="2">CAIM 431</strain>
    </source>
</reference>
<evidence type="ECO:0000313" key="2">
    <source>
        <dbReference type="Proteomes" id="UP001597326"/>
    </source>
</evidence>
<dbReference type="Proteomes" id="UP001597326">
    <property type="component" value="Unassembled WGS sequence"/>
</dbReference>
<proteinExistence type="predicted"/>
<dbReference type="GO" id="GO:0016740">
    <property type="term" value="F:transferase activity"/>
    <property type="evidence" value="ECO:0007669"/>
    <property type="project" value="UniProtKB-KW"/>
</dbReference>
<keyword evidence="2" id="KW-1185">Reference proteome</keyword>
<sequence>MSTASQSRPRMVFHAPFPLNRKATSASGIRPVRMRDAFEALGYEVWEVTGTARQRAAASRRVRHALKAGLRFDFCYSESSTMPTSMTEAHHLPLHPLLDFQLFRALRARGCRVGLFYRDIYWAFDGYGEGLNPVKKAAALAAYRYDLKAYDRTVDVLYLPSMLMAPHVDVQRVRMAALPPGHDMPELEPQPAEGIHLFYVGGLGDHYRFPVLLQAVQQVAASGRPVSLTLCTHQSQWEQNKQDYQAFVGGPVRVVHANGPELEPLYRAANATTLFIEPNDYRAFASPVKLYEYVGQAKPVLASEGTLSGRFVDENGFGWTVPYTLEAVTAKLTELADHPEEVQRVREVMVQRRGEHSWLQRARGVAEELSGSVPA</sequence>